<dbReference type="STRING" id="70415.A0A5S6QVF5"/>
<dbReference type="GO" id="GO:0005667">
    <property type="term" value="C:transcription regulator complex"/>
    <property type="evidence" value="ECO:0007669"/>
    <property type="project" value="TreeGrafter"/>
</dbReference>
<evidence type="ECO:0000259" key="6">
    <source>
        <dbReference type="PROSITE" id="PS50157"/>
    </source>
</evidence>
<dbReference type="PROSITE" id="PS00028">
    <property type="entry name" value="ZINC_FINGER_C2H2_1"/>
    <property type="match status" value="3"/>
</dbReference>
<dbReference type="GO" id="GO:0000785">
    <property type="term" value="C:chromatin"/>
    <property type="evidence" value="ECO:0007669"/>
    <property type="project" value="TreeGrafter"/>
</dbReference>
<dbReference type="PANTHER" id="PTHR14003">
    <property type="entry name" value="TRANSCRIPTIONAL REPRESSOR PROTEIN YY"/>
    <property type="match status" value="1"/>
</dbReference>
<dbReference type="InterPro" id="IPR036236">
    <property type="entry name" value="Znf_C2H2_sf"/>
</dbReference>
<dbReference type="GO" id="GO:0000978">
    <property type="term" value="F:RNA polymerase II cis-regulatory region sequence-specific DNA binding"/>
    <property type="evidence" value="ECO:0007669"/>
    <property type="project" value="TreeGrafter"/>
</dbReference>
<feature type="domain" description="C2H2-type" evidence="6">
    <location>
        <begin position="143"/>
        <end position="172"/>
    </location>
</feature>
<evidence type="ECO:0000313" key="7">
    <source>
        <dbReference type="Proteomes" id="UP000046395"/>
    </source>
</evidence>
<evidence type="ECO:0000313" key="8">
    <source>
        <dbReference type="WBParaSite" id="TMUE_3000011386.1"/>
    </source>
</evidence>
<dbReference type="PANTHER" id="PTHR14003:SF19">
    <property type="entry name" value="YY2 TRANSCRIPTION FACTOR"/>
    <property type="match status" value="1"/>
</dbReference>
<dbReference type="GO" id="GO:0000122">
    <property type="term" value="P:negative regulation of transcription by RNA polymerase II"/>
    <property type="evidence" value="ECO:0007669"/>
    <property type="project" value="UniProtKB-ARBA"/>
</dbReference>
<dbReference type="FunFam" id="3.30.160.60:FF:000125">
    <property type="entry name" value="Putative zinc finger protein 143"/>
    <property type="match status" value="1"/>
</dbReference>
<dbReference type="Gene3D" id="3.30.160.60">
    <property type="entry name" value="Classic Zinc Finger"/>
    <property type="match status" value="3"/>
</dbReference>
<dbReference type="AlphaFoldDB" id="A0A5S6QVF5"/>
<feature type="domain" description="C2H2-type" evidence="6">
    <location>
        <begin position="112"/>
        <end position="141"/>
    </location>
</feature>
<dbReference type="SUPFAM" id="SSF57667">
    <property type="entry name" value="beta-beta-alpha zinc fingers"/>
    <property type="match status" value="2"/>
</dbReference>
<keyword evidence="3 5" id="KW-0863">Zinc-finger</keyword>
<dbReference type="GO" id="GO:0031519">
    <property type="term" value="C:PcG protein complex"/>
    <property type="evidence" value="ECO:0007669"/>
    <property type="project" value="TreeGrafter"/>
</dbReference>
<dbReference type="GO" id="GO:0008270">
    <property type="term" value="F:zinc ion binding"/>
    <property type="evidence" value="ECO:0007669"/>
    <property type="project" value="UniProtKB-KW"/>
</dbReference>
<evidence type="ECO:0000256" key="3">
    <source>
        <dbReference type="ARBA" id="ARBA00022771"/>
    </source>
</evidence>
<dbReference type="FunFam" id="3.30.160.60:FF:000446">
    <property type="entry name" value="Zinc finger protein"/>
    <property type="match status" value="1"/>
</dbReference>
<dbReference type="InterPro" id="IPR013087">
    <property type="entry name" value="Znf_C2H2_type"/>
</dbReference>
<proteinExistence type="predicted"/>
<protein>
    <submittedName>
        <fullName evidence="8">C2H2-type domain-containing protein</fullName>
    </submittedName>
</protein>
<name>A0A5S6QVF5_TRIMR</name>
<reference evidence="8" key="1">
    <citation type="submission" date="2019-12" db="UniProtKB">
        <authorList>
            <consortium name="WormBaseParasite"/>
        </authorList>
    </citation>
    <scope>IDENTIFICATION</scope>
</reference>
<evidence type="ECO:0000256" key="1">
    <source>
        <dbReference type="ARBA" id="ARBA00022723"/>
    </source>
</evidence>
<dbReference type="Proteomes" id="UP000046395">
    <property type="component" value="Unassembled WGS sequence"/>
</dbReference>
<feature type="domain" description="C2H2-type" evidence="6">
    <location>
        <begin position="84"/>
        <end position="111"/>
    </location>
</feature>
<sequence length="172" mass="19594">MTALSSIAVQALKYSTWKRHEVEVKTLTKTFQTTLWSKKSNRPAKSAGQSCEKAVPCPLHACRKTFINERVAQRHVQVHRSRVHVCITCGKAFSNASKLKRHHLVHSREKQFQCEVPGCSKRFTLSFNLKRHMKTHTGQTKPYGCTFPQCGQSFATLSALNNHVLRKHPENI</sequence>
<dbReference type="GO" id="GO:0000981">
    <property type="term" value="F:DNA-binding transcription factor activity, RNA polymerase II-specific"/>
    <property type="evidence" value="ECO:0007669"/>
    <property type="project" value="TreeGrafter"/>
</dbReference>
<dbReference type="SMART" id="SM00355">
    <property type="entry name" value="ZnF_C2H2"/>
    <property type="match status" value="4"/>
</dbReference>
<evidence type="ECO:0000256" key="5">
    <source>
        <dbReference type="PROSITE-ProRule" id="PRU00042"/>
    </source>
</evidence>
<dbReference type="WBParaSite" id="TMUE_3000011386.1">
    <property type="protein sequence ID" value="TMUE_3000011386.1"/>
    <property type="gene ID" value="WBGene00291791"/>
</dbReference>
<accession>A0A5S6QVF5</accession>
<dbReference type="Pfam" id="PF00096">
    <property type="entry name" value="zf-C2H2"/>
    <property type="match status" value="3"/>
</dbReference>
<keyword evidence="4" id="KW-0862">Zinc</keyword>
<evidence type="ECO:0000256" key="4">
    <source>
        <dbReference type="ARBA" id="ARBA00022833"/>
    </source>
</evidence>
<keyword evidence="1" id="KW-0479">Metal-binding</keyword>
<organism evidence="7 8">
    <name type="scientific">Trichuris muris</name>
    <name type="common">Mouse whipworm</name>
    <dbReference type="NCBI Taxonomy" id="70415"/>
    <lineage>
        <taxon>Eukaryota</taxon>
        <taxon>Metazoa</taxon>
        <taxon>Ecdysozoa</taxon>
        <taxon>Nematoda</taxon>
        <taxon>Enoplea</taxon>
        <taxon>Dorylaimia</taxon>
        <taxon>Trichinellida</taxon>
        <taxon>Trichuridae</taxon>
        <taxon>Trichuris</taxon>
    </lineage>
</organism>
<evidence type="ECO:0000256" key="2">
    <source>
        <dbReference type="ARBA" id="ARBA00022737"/>
    </source>
</evidence>
<keyword evidence="7" id="KW-1185">Reference proteome</keyword>
<dbReference type="PROSITE" id="PS50157">
    <property type="entry name" value="ZINC_FINGER_C2H2_2"/>
    <property type="match status" value="3"/>
</dbReference>
<keyword evidence="2" id="KW-0677">Repeat</keyword>